<evidence type="ECO:0000256" key="19">
    <source>
        <dbReference type="SAM" id="Phobius"/>
    </source>
</evidence>
<evidence type="ECO:0000256" key="12">
    <source>
        <dbReference type="ARBA" id="ARBA00023136"/>
    </source>
</evidence>
<accession>A0A918RMU4</accession>
<evidence type="ECO:0000256" key="2">
    <source>
        <dbReference type="ARBA" id="ARBA00005801"/>
    </source>
</evidence>
<dbReference type="PRINTS" id="PR00864">
    <property type="entry name" value="PREPILNPTASE"/>
</dbReference>
<evidence type="ECO:0000256" key="18">
    <source>
        <dbReference type="RuleBase" id="RU003794"/>
    </source>
</evidence>
<evidence type="ECO:0000256" key="7">
    <source>
        <dbReference type="ARBA" id="ARBA00022679"/>
    </source>
</evidence>
<dbReference type="EMBL" id="BMXA01000002">
    <property type="protein sequence ID" value="GHA05978.1"/>
    <property type="molecule type" value="Genomic_DNA"/>
</dbReference>
<keyword evidence="13 18" id="KW-0511">Multifunctional enzyme</keyword>
<feature type="transmembrane region" description="Helical" evidence="19">
    <location>
        <begin position="255"/>
        <end position="274"/>
    </location>
</feature>
<evidence type="ECO:0000313" key="23">
    <source>
        <dbReference type="Proteomes" id="UP000614811"/>
    </source>
</evidence>
<dbReference type="GO" id="GO:0032259">
    <property type="term" value="P:methylation"/>
    <property type="evidence" value="ECO:0007669"/>
    <property type="project" value="UniProtKB-KW"/>
</dbReference>
<evidence type="ECO:0000313" key="22">
    <source>
        <dbReference type="EMBL" id="GHA05978.1"/>
    </source>
</evidence>
<dbReference type="InterPro" id="IPR014032">
    <property type="entry name" value="Peptidase_A24A_bac"/>
</dbReference>
<comment type="similarity">
    <text evidence="2 17">Belongs to the peptidase A24 family.</text>
</comment>
<comment type="subcellular location">
    <subcellularLocation>
        <location evidence="1">Cell inner membrane</location>
        <topology evidence="1">Multi-pass membrane protein</topology>
    </subcellularLocation>
    <subcellularLocation>
        <location evidence="18">Cell membrane</location>
        <topology evidence="18">Multi-pass membrane protein</topology>
    </subcellularLocation>
</comment>
<keyword evidence="7 18" id="KW-0808">Transferase</keyword>
<protein>
    <recommendedName>
        <fullName evidence="16 18">Prepilin leader peptidase/N-methyltransferase</fullName>
        <ecNumber evidence="18">2.1.1.-</ecNumber>
        <ecNumber evidence="15 18">3.4.23.43</ecNumber>
    </recommendedName>
</protein>
<feature type="transmembrane region" description="Helical" evidence="19">
    <location>
        <begin position="180"/>
        <end position="199"/>
    </location>
</feature>
<proteinExistence type="inferred from homology"/>
<sequence>MLEQLSTLPNGALASLGMLFGLLIGSFLNVVIFRYPNMMMHQWTVQSKEWLELPVDDTDPPTLMKPASHCSQCKTPIKAWHNIPLISYLLLRGKCASCGAQFGLRYPLVELLTGVLTAIVVYQLGWSLQTVFAVLLTWVLVALAFIDIDHKLLPDDIVLPTLWLGLAMSLWPVFADTRSAIIGAIAGYLVFWIVFQVFLRVTGKEGMGFGDFKLMAMLGAWLGWQYLPQMILVSTVLGSVFGVTFMIIKKASSKLEIPFGPYIAVAGWVAMLWGEEINRAYLNLTGF</sequence>
<evidence type="ECO:0000256" key="14">
    <source>
        <dbReference type="ARBA" id="ARBA00050401"/>
    </source>
</evidence>
<keyword evidence="9 18" id="KW-0812">Transmembrane</keyword>
<reference evidence="22" key="1">
    <citation type="journal article" date="2014" name="Int. J. Syst. Evol. Microbiol.">
        <title>Complete genome sequence of Corynebacterium casei LMG S-19264T (=DSM 44701T), isolated from a smear-ripened cheese.</title>
        <authorList>
            <consortium name="US DOE Joint Genome Institute (JGI-PGF)"/>
            <person name="Walter F."/>
            <person name="Albersmeier A."/>
            <person name="Kalinowski J."/>
            <person name="Ruckert C."/>
        </authorList>
    </citation>
    <scope>NUCLEOTIDE SEQUENCE</scope>
    <source>
        <strain evidence="22">KCTC 12711</strain>
    </source>
</reference>
<keyword evidence="10 18" id="KW-0378">Hydrolase</keyword>
<evidence type="ECO:0000256" key="15">
    <source>
        <dbReference type="ARBA" id="ARBA00067082"/>
    </source>
</evidence>
<evidence type="ECO:0000256" key="9">
    <source>
        <dbReference type="ARBA" id="ARBA00022692"/>
    </source>
</evidence>
<evidence type="ECO:0000256" key="10">
    <source>
        <dbReference type="ARBA" id="ARBA00022801"/>
    </source>
</evidence>
<organism evidence="22 23">
    <name type="scientific">Arenicella chitinivorans</name>
    <dbReference type="NCBI Taxonomy" id="1329800"/>
    <lineage>
        <taxon>Bacteria</taxon>
        <taxon>Pseudomonadati</taxon>
        <taxon>Pseudomonadota</taxon>
        <taxon>Gammaproteobacteria</taxon>
        <taxon>Arenicellales</taxon>
        <taxon>Arenicellaceae</taxon>
        <taxon>Arenicella</taxon>
    </lineage>
</organism>
<dbReference type="Pfam" id="PF01478">
    <property type="entry name" value="Peptidase_A24"/>
    <property type="match status" value="1"/>
</dbReference>
<feature type="transmembrane region" description="Helical" evidence="19">
    <location>
        <begin position="128"/>
        <end position="145"/>
    </location>
</feature>
<dbReference type="EC" id="3.4.23.43" evidence="15 18"/>
<keyword evidence="3" id="KW-1003">Cell membrane</keyword>
<dbReference type="PANTHER" id="PTHR30487">
    <property type="entry name" value="TYPE 4 PREPILIN-LIKE PROTEINS LEADER PEPTIDE-PROCESSING ENZYME"/>
    <property type="match status" value="1"/>
</dbReference>
<keyword evidence="4" id="KW-0997">Cell inner membrane</keyword>
<keyword evidence="11 19" id="KW-1133">Transmembrane helix</keyword>
<comment type="caution">
    <text evidence="22">The sequence shown here is derived from an EMBL/GenBank/DDBJ whole genome shotgun (WGS) entry which is preliminary data.</text>
</comment>
<comment type="function">
    <text evidence="18">Plays an essential role in type IV pili and type II pseudopili formation by proteolytically removing the leader sequence from substrate proteins and subsequently monomethylating the alpha-amino group of the newly exposed N-terminal phenylalanine.</text>
</comment>
<comment type="catalytic activity">
    <reaction evidence="14 18">
        <text>Typically cleaves a -Gly-|-Phe- bond to release an N-terminal, basic peptide of 5-8 residues from type IV prepilin, and then N-methylates the new N-terminal amino group, the methyl donor being S-adenosyl-L-methionine.</text>
        <dbReference type="EC" id="3.4.23.43"/>
    </reaction>
</comment>
<evidence type="ECO:0000256" key="4">
    <source>
        <dbReference type="ARBA" id="ARBA00022519"/>
    </source>
</evidence>
<dbReference type="GO" id="GO:0008168">
    <property type="term" value="F:methyltransferase activity"/>
    <property type="evidence" value="ECO:0007669"/>
    <property type="project" value="UniProtKB-KW"/>
</dbReference>
<evidence type="ECO:0000259" key="20">
    <source>
        <dbReference type="Pfam" id="PF01478"/>
    </source>
</evidence>
<keyword evidence="6 18" id="KW-0645">Protease</keyword>
<keyword evidence="5 18" id="KW-0489">Methyltransferase</keyword>
<dbReference type="RefSeq" id="WP_189399386.1">
    <property type="nucleotide sequence ID" value="NZ_BMXA01000002.1"/>
</dbReference>
<reference evidence="22" key="2">
    <citation type="submission" date="2020-09" db="EMBL/GenBank/DDBJ databases">
        <authorList>
            <person name="Sun Q."/>
            <person name="Kim S."/>
        </authorList>
    </citation>
    <scope>NUCLEOTIDE SEQUENCE</scope>
    <source>
        <strain evidence="22">KCTC 12711</strain>
    </source>
</reference>
<dbReference type="Gene3D" id="1.20.120.1220">
    <property type="match status" value="1"/>
</dbReference>
<evidence type="ECO:0000256" key="3">
    <source>
        <dbReference type="ARBA" id="ARBA00022475"/>
    </source>
</evidence>
<dbReference type="Pfam" id="PF06750">
    <property type="entry name" value="A24_N_bact"/>
    <property type="match status" value="1"/>
</dbReference>
<evidence type="ECO:0000256" key="8">
    <source>
        <dbReference type="ARBA" id="ARBA00022691"/>
    </source>
</evidence>
<evidence type="ECO:0000256" key="16">
    <source>
        <dbReference type="ARBA" id="ARBA00071870"/>
    </source>
</evidence>
<feature type="transmembrane region" description="Helical" evidence="19">
    <location>
        <begin position="230"/>
        <end position="248"/>
    </location>
</feature>
<feature type="domain" description="Prepilin peptidase A24 N-terminal" evidence="21">
    <location>
        <begin position="19"/>
        <end position="123"/>
    </location>
</feature>
<keyword evidence="12 19" id="KW-0472">Membrane</keyword>
<gene>
    <name evidence="22" type="primary">pilD</name>
    <name evidence="22" type="ORF">GCM10008090_14520</name>
</gene>
<evidence type="ECO:0000256" key="1">
    <source>
        <dbReference type="ARBA" id="ARBA00004429"/>
    </source>
</evidence>
<dbReference type="GO" id="GO:0006465">
    <property type="term" value="P:signal peptide processing"/>
    <property type="evidence" value="ECO:0007669"/>
    <property type="project" value="TreeGrafter"/>
</dbReference>
<dbReference type="GO" id="GO:0005886">
    <property type="term" value="C:plasma membrane"/>
    <property type="evidence" value="ECO:0007669"/>
    <property type="project" value="UniProtKB-SubCell"/>
</dbReference>
<evidence type="ECO:0000256" key="17">
    <source>
        <dbReference type="RuleBase" id="RU003793"/>
    </source>
</evidence>
<name>A0A918RMU4_9GAMM</name>
<evidence type="ECO:0000256" key="13">
    <source>
        <dbReference type="ARBA" id="ARBA00023268"/>
    </source>
</evidence>
<dbReference type="FunFam" id="1.20.120.1220:FF:000001">
    <property type="entry name" value="Type 4 prepilin-like proteins leader peptide-processing enzyme"/>
    <property type="match status" value="1"/>
</dbReference>
<dbReference type="Proteomes" id="UP000614811">
    <property type="component" value="Unassembled WGS sequence"/>
</dbReference>
<dbReference type="PANTHER" id="PTHR30487:SF0">
    <property type="entry name" value="PREPILIN LEADER PEPTIDASE_N-METHYLTRANSFERASE-RELATED"/>
    <property type="match status" value="1"/>
</dbReference>
<feature type="domain" description="Prepilin type IV endopeptidase peptidase" evidence="20">
    <location>
        <begin position="135"/>
        <end position="243"/>
    </location>
</feature>
<feature type="transmembrane region" description="Helical" evidence="19">
    <location>
        <begin position="157"/>
        <end position="174"/>
    </location>
</feature>
<dbReference type="InterPro" id="IPR010627">
    <property type="entry name" value="Prepilin_pept_A24_N"/>
</dbReference>
<evidence type="ECO:0000256" key="5">
    <source>
        <dbReference type="ARBA" id="ARBA00022603"/>
    </source>
</evidence>
<keyword evidence="23" id="KW-1185">Reference proteome</keyword>
<dbReference type="InterPro" id="IPR000045">
    <property type="entry name" value="Prepilin_IV_endopep_pep"/>
</dbReference>
<dbReference type="InterPro" id="IPR050882">
    <property type="entry name" value="Prepilin_peptidase/N-MTase"/>
</dbReference>
<dbReference type="GO" id="GO:0004190">
    <property type="term" value="F:aspartic-type endopeptidase activity"/>
    <property type="evidence" value="ECO:0007669"/>
    <property type="project" value="UniProtKB-EC"/>
</dbReference>
<dbReference type="AlphaFoldDB" id="A0A918RMU4"/>
<evidence type="ECO:0000256" key="6">
    <source>
        <dbReference type="ARBA" id="ARBA00022670"/>
    </source>
</evidence>
<evidence type="ECO:0000256" key="11">
    <source>
        <dbReference type="ARBA" id="ARBA00022989"/>
    </source>
</evidence>
<keyword evidence="8" id="KW-0949">S-adenosyl-L-methionine</keyword>
<dbReference type="EC" id="2.1.1.-" evidence="18"/>
<feature type="transmembrane region" description="Helical" evidence="19">
    <location>
        <begin position="12"/>
        <end position="33"/>
    </location>
</feature>
<evidence type="ECO:0000259" key="21">
    <source>
        <dbReference type="Pfam" id="PF06750"/>
    </source>
</evidence>